<evidence type="ECO:0000256" key="7">
    <source>
        <dbReference type="RuleBase" id="RU000562"/>
    </source>
</evidence>
<name>A0A8D5GCM6_9PROT</name>
<dbReference type="GO" id="GO:0019843">
    <property type="term" value="F:rRNA binding"/>
    <property type="evidence" value="ECO:0007669"/>
    <property type="project" value="UniProtKB-UniRule"/>
</dbReference>
<dbReference type="InterPro" id="IPR028909">
    <property type="entry name" value="bL21-like"/>
</dbReference>
<gene>
    <name evidence="6 8" type="primary">rplU</name>
    <name evidence="8" type="ORF">ZMTM_20900</name>
</gene>
<evidence type="ECO:0000256" key="1">
    <source>
        <dbReference type="ARBA" id="ARBA00008563"/>
    </source>
</evidence>
<dbReference type="PROSITE" id="PS01169">
    <property type="entry name" value="RIBOSOMAL_L21"/>
    <property type="match status" value="1"/>
</dbReference>
<dbReference type="InterPro" id="IPR036164">
    <property type="entry name" value="bL21-like_sf"/>
</dbReference>
<dbReference type="EMBL" id="AP024110">
    <property type="protein sequence ID" value="BCM25831.1"/>
    <property type="molecule type" value="Genomic_DNA"/>
</dbReference>
<dbReference type="PANTHER" id="PTHR21349:SF0">
    <property type="entry name" value="LARGE RIBOSOMAL SUBUNIT PROTEIN BL21M"/>
    <property type="match status" value="1"/>
</dbReference>
<keyword evidence="2 6" id="KW-0699">rRNA-binding</keyword>
<dbReference type="GO" id="GO:0005840">
    <property type="term" value="C:ribosome"/>
    <property type="evidence" value="ECO:0007669"/>
    <property type="project" value="UniProtKB-KW"/>
</dbReference>
<comment type="function">
    <text evidence="6 7">This protein binds to 23S rRNA in the presence of protein L20.</text>
</comment>
<proteinExistence type="inferred from homology"/>
<dbReference type="GO" id="GO:1990904">
    <property type="term" value="C:ribonucleoprotein complex"/>
    <property type="evidence" value="ECO:0007669"/>
    <property type="project" value="UniProtKB-KW"/>
</dbReference>
<comment type="similarity">
    <text evidence="1 6 7">Belongs to the bacterial ribosomal protein bL21 family.</text>
</comment>
<dbReference type="GO" id="GO:0003735">
    <property type="term" value="F:structural constituent of ribosome"/>
    <property type="evidence" value="ECO:0007669"/>
    <property type="project" value="InterPro"/>
</dbReference>
<dbReference type="NCBIfam" id="TIGR00061">
    <property type="entry name" value="L21"/>
    <property type="match status" value="1"/>
</dbReference>
<dbReference type="AlphaFoldDB" id="A0A8D5GCM6"/>
<organism evidence="8 9">
    <name type="scientific">Methyloradius palustris</name>
    <dbReference type="NCBI Taxonomy" id="2778876"/>
    <lineage>
        <taxon>Bacteria</taxon>
        <taxon>Pseudomonadati</taxon>
        <taxon>Pseudomonadota</taxon>
        <taxon>Betaproteobacteria</taxon>
        <taxon>Nitrosomonadales</taxon>
        <taxon>Methylophilaceae</taxon>
        <taxon>Methyloradius</taxon>
    </lineage>
</organism>
<keyword evidence="3 6" id="KW-0694">RNA-binding</keyword>
<dbReference type="InterPro" id="IPR001787">
    <property type="entry name" value="Ribosomal_bL21"/>
</dbReference>
<dbReference type="Proteomes" id="UP000826722">
    <property type="component" value="Chromosome"/>
</dbReference>
<comment type="subunit">
    <text evidence="6">Part of the 50S ribosomal subunit. Contacts protein L20.</text>
</comment>
<evidence type="ECO:0000256" key="3">
    <source>
        <dbReference type="ARBA" id="ARBA00022884"/>
    </source>
</evidence>
<evidence type="ECO:0000256" key="6">
    <source>
        <dbReference type="HAMAP-Rule" id="MF_01363"/>
    </source>
</evidence>
<dbReference type="PANTHER" id="PTHR21349">
    <property type="entry name" value="50S RIBOSOMAL PROTEIN L21"/>
    <property type="match status" value="1"/>
</dbReference>
<sequence length="122" mass="13014">MYAVIKTGGKQYRVTSGLKLKVEKLIGEVGSSVTLDQVLMLADGDNVTIGAPLIAGATVQATVVSHGRGDKVMIFKFRRRKHYRKTQGHRQSYTEIQIGELGASTAAKPAKAAKAAKTEATA</sequence>
<keyword evidence="9" id="KW-1185">Reference proteome</keyword>
<evidence type="ECO:0000313" key="9">
    <source>
        <dbReference type="Proteomes" id="UP000826722"/>
    </source>
</evidence>
<evidence type="ECO:0000313" key="8">
    <source>
        <dbReference type="EMBL" id="BCM25831.1"/>
    </source>
</evidence>
<dbReference type="Pfam" id="PF00829">
    <property type="entry name" value="Ribosomal_L21p"/>
    <property type="match status" value="1"/>
</dbReference>
<dbReference type="SUPFAM" id="SSF141091">
    <property type="entry name" value="L21p-like"/>
    <property type="match status" value="1"/>
</dbReference>
<protein>
    <recommendedName>
        <fullName evidence="6">Large ribosomal subunit protein bL21</fullName>
    </recommendedName>
</protein>
<reference evidence="8" key="1">
    <citation type="journal article" date="2021" name="Arch. Microbiol.">
        <title>Methyloradius palustris gen. nov., sp. nov., a methanol-oxidizing bacterium isolated from snow.</title>
        <authorList>
            <person name="Miyadera T."/>
            <person name="Kojima H."/>
            <person name="Fukui M."/>
        </authorList>
    </citation>
    <scope>NUCLEOTIDE SEQUENCE</scope>
    <source>
        <strain evidence="8">Zm11</strain>
    </source>
</reference>
<dbReference type="HAMAP" id="MF_01363">
    <property type="entry name" value="Ribosomal_bL21"/>
    <property type="match status" value="1"/>
</dbReference>
<dbReference type="InterPro" id="IPR018258">
    <property type="entry name" value="Ribosomal_bL21_CS"/>
</dbReference>
<keyword evidence="5 6" id="KW-0687">Ribonucleoprotein</keyword>
<dbReference type="GO" id="GO:0006412">
    <property type="term" value="P:translation"/>
    <property type="evidence" value="ECO:0007669"/>
    <property type="project" value="UniProtKB-UniRule"/>
</dbReference>
<keyword evidence="4 6" id="KW-0689">Ribosomal protein</keyword>
<dbReference type="RefSeq" id="WP_221763881.1">
    <property type="nucleotide sequence ID" value="NZ_AP024110.1"/>
</dbReference>
<dbReference type="GO" id="GO:0005737">
    <property type="term" value="C:cytoplasm"/>
    <property type="evidence" value="ECO:0007669"/>
    <property type="project" value="UniProtKB-ARBA"/>
</dbReference>
<evidence type="ECO:0000256" key="4">
    <source>
        <dbReference type="ARBA" id="ARBA00022980"/>
    </source>
</evidence>
<evidence type="ECO:0000256" key="5">
    <source>
        <dbReference type="ARBA" id="ARBA00023274"/>
    </source>
</evidence>
<dbReference type="KEGG" id="mpau:ZMTM_20900"/>
<accession>A0A8D5GCM6</accession>
<evidence type="ECO:0000256" key="2">
    <source>
        <dbReference type="ARBA" id="ARBA00022730"/>
    </source>
</evidence>